<feature type="domain" description="Carboxylesterase type B" evidence="3">
    <location>
        <begin position="83"/>
        <end position="200"/>
    </location>
</feature>
<gene>
    <name evidence="4" type="ORF">ARB_06794</name>
</gene>
<evidence type="ECO:0000313" key="5">
    <source>
        <dbReference type="Proteomes" id="UP000008866"/>
    </source>
</evidence>
<dbReference type="InterPro" id="IPR029058">
    <property type="entry name" value="AB_hydrolase_fold"/>
</dbReference>
<evidence type="ECO:0000259" key="3">
    <source>
        <dbReference type="Pfam" id="PF00135"/>
    </source>
</evidence>
<dbReference type="InterPro" id="IPR002018">
    <property type="entry name" value="CarbesteraseB"/>
</dbReference>
<dbReference type="Proteomes" id="UP000008866">
    <property type="component" value="Unassembled WGS sequence"/>
</dbReference>
<protein>
    <recommendedName>
        <fullName evidence="3">Carboxylesterase type B domain-containing protein</fullName>
    </recommendedName>
</protein>
<name>D4ARQ1_ARTBC</name>
<evidence type="ECO:0000256" key="1">
    <source>
        <dbReference type="ARBA" id="ARBA00005964"/>
    </source>
</evidence>
<accession>D4ARQ1</accession>
<comment type="caution">
    <text evidence="4">The sequence shown here is derived from an EMBL/GenBank/DDBJ whole genome shotgun (WGS) entry which is preliminary data.</text>
</comment>
<dbReference type="Pfam" id="PF00135">
    <property type="entry name" value="COesterase"/>
    <property type="match status" value="1"/>
</dbReference>
<dbReference type="STRING" id="663331.D4ARQ1"/>
<organism evidence="4 5">
    <name type="scientific">Arthroderma benhamiae (strain ATCC MYA-4681 / CBS 112371)</name>
    <name type="common">Trichophyton mentagrophytes</name>
    <dbReference type="NCBI Taxonomy" id="663331"/>
    <lineage>
        <taxon>Eukaryota</taxon>
        <taxon>Fungi</taxon>
        <taxon>Dikarya</taxon>
        <taxon>Ascomycota</taxon>
        <taxon>Pezizomycotina</taxon>
        <taxon>Eurotiomycetes</taxon>
        <taxon>Eurotiomycetidae</taxon>
        <taxon>Onygenales</taxon>
        <taxon>Arthrodermataceae</taxon>
        <taxon>Trichophyton</taxon>
    </lineage>
</organism>
<dbReference type="RefSeq" id="XP_003015034.1">
    <property type="nucleotide sequence ID" value="XM_003014988.1"/>
</dbReference>
<proteinExistence type="inferred from homology"/>
<dbReference type="GO" id="GO:0052689">
    <property type="term" value="F:carboxylic ester hydrolase activity"/>
    <property type="evidence" value="ECO:0007669"/>
    <property type="project" value="TreeGrafter"/>
</dbReference>
<dbReference type="Gene3D" id="3.40.50.1820">
    <property type="entry name" value="alpha/beta hydrolase"/>
    <property type="match status" value="2"/>
</dbReference>
<dbReference type="KEGG" id="abe:ARB_06794"/>
<comment type="similarity">
    <text evidence="1">Belongs to the type-B carboxylesterase/lipase family.</text>
</comment>
<dbReference type="EMBL" id="ABSU01000006">
    <property type="protein sequence ID" value="EFE34394.1"/>
    <property type="molecule type" value="Genomic_DNA"/>
</dbReference>
<dbReference type="PANTHER" id="PTHR43918">
    <property type="entry name" value="ACETYLCHOLINESTERASE"/>
    <property type="match status" value="1"/>
</dbReference>
<keyword evidence="5" id="KW-1185">Reference proteome</keyword>
<evidence type="ECO:0000313" key="4">
    <source>
        <dbReference type="EMBL" id="EFE34394.1"/>
    </source>
</evidence>
<dbReference type="eggNOG" id="KOG4389">
    <property type="taxonomic scope" value="Eukaryota"/>
</dbReference>
<dbReference type="PANTHER" id="PTHR43918:SF4">
    <property type="entry name" value="CARBOXYLIC ESTER HYDROLASE"/>
    <property type="match status" value="1"/>
</dbReference>
<dbReference type="InterPro" id="IPR050654">
    <property type="entry name" value="AChE-related_enzymes"/>
</dbReference>
<dbReference type="HOGENOM" id="CLU_1026630_0_0_1"/>
<dbReference type="GeneID" id="9520757"/>
<keyword evidence="2" id="KW-0378">Hydrolase</keyword>
<dbReference type="AlphaFoldDB" id="D4ARQ1"/>
<sequence length="271" mass="29516">MPQGEYCLKLNVWAQDTSRKKKPVLLWIHGGRRSIFIPCLIDINRVNGSSNVLGFSLGSTNNPFCQGQYIADKEDIIMVSMKGDLCRITLVGHSVGGVTVDYYTYNHIEDPIVYAVVPMPGTAISFLPNTPEQSEKYWFTLSEVLGCGGSNDTLPCIRLKPATDGLAVVAKMSPEPSNLLPQPVFHPTIDQKLVFSNYEERAANGMFAMIAWDLFNLTGTSGSVILTIFEGKTLIGLAFGNGSRATYLSPLFPDEDGPLVDTNTSSAHAGF</sequence>
<dbReference type="SUPFAM" id="SSF53474">
    <property type="entry name" value="alpha/beta-Hydrolases"/>
    <property type="match status" value="1"/>
</dbReference>
<evidence type="ECO:0000256" key="2">
    <source>
        <dbReference type="ARBA" id="ARBA00022801"/>
    </source>
</evidence>
<reference evidence="5" key="1">
    <citation type="journal article" date="2011" name="Genome Biol.">
        <title>Comparative and functional genomics provide insights into the pathogenicity of dermatophytic fungi.</title>
        <authorList>
            <person name="Burmester A."/>
            <person name="Shelest E."/>
            <person name="Gloeckner G."/>
            <person name="Heddergott C."/>
            <person name="Schindler S."/>
            <person name="Staib P."/>
            <person name="Heidel A."/>
            <person name="Felder M."/>
            <person name="Petzold A."/>
            <person name="Szafranski K."/>
            <person name="Feuermann M."/>
            <person name="Pedruzzi I."/>
            <person name="Priebe S."/>
            <person name="Groth M."/>
            <person name="Winkler R."/>
            <person name="Li W."/>
            <person name="Kniemeyer O."/>
            <person name="Schroeckh V."/>
            <person name="Hertweck C."/>
            <person name="Hube B."/>
            <person name="White T.C."/>
            <person name="Platzer M."/>
            <person name="Guthke R."/>
            <person name="Heitman J."/>
            <person name="Woestemeyer J."/>
            <person name="Zipfel P.F."/>
            <person name="Monod M."/>
            <person name="Brakhage A.A."/>
        </authorList>
    </citation>
    <scope>NUCLEOTIDE SEQUENCE [LARGE SCALE GENOMIC DNA]</scope>
    <source>
        <strain evidence="5">ATCC MYA-4681 / CBS 112371</strain>
    </source>
</reference>